<evidence type="ECO:0000313" key="2">
    <source>
        <dbReference type="Proteomes" id="UP001157961"/>
    </source>
</evidence>
<protein>
    <submittedName>
        <fullName evidence="1">Uncharacterized protein</fullName>
    </submittedName>
</protein>
<sequence length="99" mass="11143">MSDWIANGAERAYWDACRSEAEGIYFVEGCWAWKDNEEPSDSVSFEVTSSEGQKEVDVIQALNTKYIDWCAASGLRPRRTYALEGLTDTLEGRAIDLRA</sequence>
<gene>
    <name evidence="1" type="ORF">SAMN06265373_11253</name>
</gene>
<accession>A0ABY1PJW6</accession>
<name>A0ABY1PJW6_9RHOB</name>
<proteinExistence type="predicted"/>
<keyword evidence="2" id="KW-1185">Reference proteome</keyword>
<dbReference type="EMBL" id="FXTY01000012">
    <property type="protein sequence ID" value="SMP35922.1"/>
    <property type="molecule type" value="Genomic_DNA"/>
</dbReference>
<dbReference type="Proteomes" id="UP001157961">
    <property type="component" value="Unassembled WGS sequence"/>
</dbReference>
<evidence type="ECO:0000313" key="1">
    <source>
        <dbReference type="EMBL" id="SMP35922.1"/>
    </source>
</evidence>
<dbReference type="RefSeq" id="WP_283427939.1">
    <property type="nucleotide sequence ID" value="NZ_FXTY01000012.1"/>
</dbReference>
<reference evidence="1 2" key="1">
    <citation type="submission" date="2017-05" db="EMBL/GenBank/DDBJ databases">
        <authorList>
            <person name="Varghese N."/>
            <person name="Submissions S."/>
        </authorList>
    </citation>
    <scope>NUCLEOTIDE SEQUENCE [LARGE SCALE GENOMIC DNA]</scope>
    <source>
        <strain evidence="1 2">DSM 29734</strain>
    </source>
</reference>
<comment type="caution">
    <text evidence="1">The sequence shown here is derived from an EMBL/GenBank/DDBJ whole genome shotgun (WGS) entry which is preliminary data.</text>
</comment>
<organism evidence="1 2">
    <name type="scientific">Shimia sagamensis</name>
    <dbReference type="NCBI Taxonomy" id="1566352"/>
    <lineage>
        <taxon>Bacteria</taxon>
        <taxon>Pseudomonadati</taxon>
        <taxon>Pseudomonadota</taxon>
        <taxon>Alphaproteobacteria</taxon>
        <taxon>Rhodobacterales</taxon>
        <taxon>Roseobacteraceae</taxon>
    </lineage>
</organism>